<feature type="domain" description="Tyrosine-protein phosphatase" evidence="6">
    <location>
        <begin position="8"/>
        <end position="171"/>
    </location>
</feature>
<evidence type="ECO:0000256" key="2">
    <source>
        <dbReference type="ARBA" id="ARBA00013064"/>
    </source>
</evidence>
<dbReference type="GO" id="GO:0033550">
    <property type="term" value="F:MAP kinase tyrosine phosphatase activity"/>
    <property type="evidence" value="ECO:0007669"/>
    <property type="project" value="TreeGrafter"/>
</dbReference>
<dbReference type="EC" id="3.1.3.48" evidence="2"/>
<dbReference type="GO" id="GO:0008330">
    <property type="term" value="F:protein tyrosine/threonine phosphatase activity"/>
    <property type="evidence" value="ECO:0007669"/>
    <property type="project" value="TreeGrafter"/>
</dbReference>
<evidence type="ECO:0000256" key="1">
    <source>
        <dbReference type="ARBA" id="ARBA00008601"/>
    </source>
</evidence>
<evidence type="ECO:0000259" key="6">
    <source>
        <dbReference type="PROSITE" id="PS50054"/>
    </source>
</evidence>
<keyword evidence="9" id="KW-1185">Reference proteome</keyword>
<dbReference type="PROSITE" id="PS50056">
    <property type="entry name" value="TYR_PHOSPHATASE_2"/>
    <property type="match status" value="1"/>
</dbReference>
<dbReference type="InterPro" id="IPR000387">
    <property type="entry name" value="Tyr_Pase_dom"/>
</dbReference>
<dbReference type="SUPFAM" id="SSF52799">
    <property type="entry name" value="(Phosphotyrosine protein) phosphatases II"/>
    <property type="match status" value="2"/>
</dbReference>
<evidence type="ECO:0000259" key="7">
    <source>
        <dbReference type="PROSITE" id="PS50056"/>
    </source>
</evidence>
<feature type="region of interest" description="Disordered" evidence="5">
    <location>
        <begin position="460"/>
        <end position="480"/>
    </location>
</feature>
<accession>A0A5C3QP31</accession>
<evidence type="ECO:0000256" key="5">
    <source>
        <dbReference type="SAM" id="MobiDB-lite"/>
    </source>
</evidence>
<dbReference type="STRING" id="1884261.A0A5C3QP31"/>
<dbReference type="InterPro" id="IPR000340">
    <property type="entry name" value="Dual-sp_phosphatase_cat-dom"/>
</dbReference>
<dbReference type="InterPro" id="IPR016130">
    <property type="entry name" value="Tyr_Pase_AS"/>
</dbReference>
<dbReference type="InterPro" id="IPR020422">
    <property type="entry name" value="TYR_PHOSPHATASE_DUAL_dom"/>
</dbReference>
<evidence type="ECO:0000313" key="8">
    <source>
        <dbReference type="EMBL" id="TFL02049.1"/>
    </source>
</evidence>
<comment type="similarity">
    <text evidence="1">Belongs to the protein-tyrosine phosphatase family. Non-receptor class dual specificity subfamily.</text>
</comment>
<dbReference type="PANTHER" id="PTHR10159">
    <property type="entry name" value="DUAL SPECIFICITY PROTEIN PHOSPHATASE"/>
    <property type="match status" value="1"/>
</dbReference>
<dbReference type="PROSITE" id="PS50054">
    <property type="entry name" value="TYR_PHOSPHATASE_DUAL"/>
    <property type="match status" value="1"/>
</dbReference>
<dbReference type="InterPro" id="IPR029021">
    <property type="entry name" value="Prot-tyrosine_phosphatase-like"/>
</dbReference>
<dbReference type="Proteomes" id="UP000305067">
    <property type="component" value="Unassembled WGS sequence"/>
</dbReference>
<name>A0A5C3QP31_9AGAR</name>
<sequence>MLSSFASVDSIIDDKLYIANLRAATTPSLLASLGITHVLSVCPDHPLTRANANATSLGECSTSTIHDSKPEIQHLAISVQDSEYAEILPFLPRACTFIHEALSAKGARNRVLVHCVMGVSRSATVIAAYLMKTRRISHLAAISLIRQRRPVVHPNYGFRRQLQVFGAANYFEDIISSNSELSTEEAVRRHEQYGLWKRAHKRTMRPYLRVVQDTLEVIRDEVSISSELPVDPEQADSLLYDHGISHVLALSPVRHLVGSAVVIYESVDTHDHISTAPSSSQLASQGRIPVIAIPRLTESCRYIQGALEKGGQVLVYAEKESMACAGICAYMIFSKKFTTNEAVKHLQEALPLFQPTTSFMRTLAAFEHTIKAPVPPSPSPSGSSTTNIHNRRSRALSSAMFVPMPSSPHTLRVGPFSPSLSPPLLREGGMGGPLSSSAPTSCGLHDHALRNGQGWLGANAESKASTAHARALSHQHPLPSPVSALSAAVARDRGQSLLATSETFTHSHRDGHGHGTRLEPSSGLQARGCHQR</sequence>
<evidence type="ECO:0000256" key="4">
    <source>
        <dbReference type="ARBA" id="ARBA00022912"/>
    </source>
</evidence>
<protein>
    <recommendedName>
        <fullName evidence="2">protein-tyrosine-phosphatase</fullName>
        <ecNumber evidence="2">3.1.3.48</ecNumber>
    </recommendedName>
</protein>
<feature type="domain" description="Tyrosine specific protein phosphatases" evidence="7">
    <location>
        <begin position="88"/>
        <end position="150"/>
    </location>
</feature>
<feature type="region of interest" description="Disordered" evidence="5">
    <location>
        <begin position="502"/>
        <end position="532"/>
    </location>
</feature>
<keyword evidence="3" id="KW-0378">Hydrolase</keyword>
<dbReference type="GO" id="GO:0043409">
    <property type="term" value="P:negative regulation of MAPK cascade"/>
    <property type="evidence" value="ECO:0007669"/>
    <property type="project" value="TreeGrafter"/>
</dbReference>
<dbReference type="Pfam" id="PF00782">
    <property type="entry name" value="DSPc"/>
    <property type="match status" value="1"/>
</dbReference>
<dbReference type="PANTHER" id="PTHR10159:SF519">
    <property type="entry name" value="DUAL SPECIFICITY PROTEIN PHOSPHATASE MPK3"/>
    <property type="match status" value="1"/>
</dbReference>
<feature type="compositionally biased region" description="Basic and acidic residues" evidence="5">
    <location>
        <begin position="505"/>
        <end position="517"/>
    </location>
</feature>
<keyword evidence="4" id="KW-0904">Protein phosphatase</keyword>
<proteinExistence type="inferred from homology"/>
<dbReference type="SMART" id="SM00195">
    <property type="entry name" value="DSPc"/>
    <property type="match status" value="1"/>
</dbReference>
<dbReference type="CDD" id="cd14498">
    <property type="entry name" value="DSP"/>
    <property type="match status" value="1"/>
</dbReference>
<organism evidence="8 9">
    <name type="scientific">Pterulicium gracile</name>
    <dbReference type="NCBI Taxonomy" id="1884261"/>
    <lineage>
        <taxon>Eukaryota</taxon>
        <taxon>Fungi</taxon>
        <taxon>Dikarya</taxon>
        <taxon>Basidiomycota</taxon>
        <taxon>Agaricomycotina</taxon>
        <taxon>Agaricomycetes</taxon>
        <taxon>Agaricomycetidae</taxon>
        <taxon>Agaricales</taxon>
        <taxon>Pleurotineae</taxon>
        <taxon>Pterulaceae</taxon>
        <taxon>Pterulicium</taxon>
    </lineage>
</organism>
<dbReference type="EMBL" id="ML178823">
    <property type="protein sequence ID" value="TFL02049.1"/>
    <property type="molecule type" value="Genomic_DNA"/>
</dbReference>
<dbReference type="PROSITE" id="PS00383">
    <property type="entry name" value="TYR_PHOSPHATASE_1"/>
    <property type="match status" value="1"/>
</dbReference>
<dbReference type="GO" id="GO:0017017">
    <property type="term" value="F:MAP kinase tyrosine/serine/threonine phosphatase activity"/>
    <property type="evidence" value="ECO:0007669"/>
    <property type="project" value="TreeGrafter"/>
</dbReference>
<dbReference type="Gene3D" id="3.90.190.10">
    <property type="entry name" value="Protein tyrosine phosphatase superfamily"/>
    <property type="match status" value="2"/>
</dbReference>
<reference evidence="8 9" key="1">
    <citation type="journal article" date="2019" name="Nat. Ecol. Evol.">
        <title>Megaphylogeny resolves global patterns of mushroom evolution.</title>
        <authorList>
            <person name="Varga T."/>
            <person name="Krizsan K."/>
            <person name="Foldi C."/>
            <person name="Dima B."/>
            <person name="Sanchez-Garcia M."/>
            <person name="Sanchez-Ramirez S."/>
            <person name="Szollosi G.J."/>
            <person name="Szarkandi J.G."/>
            <person name="Papp V."/>
            <person name="Albert L."/>
            <person name="Andreopoulos W."/>
            <person name="Angelini C."/>
            <person name="Antonin V."/>
            <person name="Barry K.W."/>
            <person name="Bougher N.L."/>
            <person name="Buchanan P."/>
            <person name="Buyck B."/>
            <person name="Bense V."/>
            <person name="Catcheside P."/>
            <person name="Chovatia M."/>
            <person name="Cooper J."/>
            <person name="Damon W."/>
            <person name="Desjardin D."/>
            <person name="Finy P."/>
            <person name="Geml J."/>
            <person name="Haridas S."/>
            <person name="Hughes K."/>
            <person name="Justo A."/>
            <person name="Karasinski D."/>
            <person name="Kautmanova I."/>
            <person name="Kiss B."/>
            <person name="Kocsube S."/>
            <person name="Kotiranta H."/>
            <person name="LaButti K.M."/>
            <person name="Lechner B.E."/>
            <person name="Liimatainen K."/>
            <person name="Lipzen A."/>
            <person name="Lukacs Z."/>
            <person name="Mihaltcheva S."/>
            <person name="Morgado L.N."/>
            <person name="Niskanen T."/>
            <person name="Noordeloos M.E."/>
            <person name="Ohm R.A."/>
            <person name="Ortiz-Santana B."/>
            <person name="Ovrebo C."/>
            <person name="Racz N."/>
            <person name="Riley R."/>
            <person name="Savchenko A."/>
            <person name="Shiryaev A."/>
            <person name="Soop K."/>
            <person name="Spirin V."/>
            <person name="Szebenyi C."/>
            <person name="Tomsovsky M."/>
            <person name="Tulloss R.E."/>
            <person name="Uehling J."/>
            <person name="Grigoriev I.V."/>
            <person name="Vagvolgyi C."/>
            <person name="Papp T."/>
            <person name="Martin F.M."/>
            <person name="Miettinen O."/>
            <person name="Hibbett D.S."/>
            <person name="Nagy L.G."/>
        </authorList>
    </citation>
    <scope>NUCLEOTIDE SEQUENCE [LARGE SCALE GENOMIC DNA]</scope>
    <source>
        <strain evidence="8 9">CBS 309.79</strain>
    </source>
</reference>
<gene>
    <name evidence="8" type="ORF">BDV98DRAFT_566586</name>
</gene>
<dbReference type="GO" id="GO:0005737">
    <property type="term" value="C:cytoplasm"/>
    <property type="evidence" value="ECO:0007669"/>
    <property type="project" value="TreeGrafter"/>
</dbReference>
<dbReference type="OrthoDB" id="10252009at2759"/>
<evidence type="ECO:0000313" key="9">
    <source>
        <dbReference type="Proteomes" id="UP000305067"/>
    </source>
</evidence>
<dbReference type="AlphaFoldDB" id="A0A5C3QP31"/>
<evidence type="ECO:0000256" key="3">
    <source>
        <dbReference type="ARBA" id="ARBA00022801"/>
    </source>
</evidence>